<accession>A0A5A7V3Z5</accession>
<dbReference type="Pfam" id="PF00078">
    <property type="entry name" value="RVT_1"/>
    <property type="match status" value="1"/>
</dbReference>
<dbReference type="GO" id="GO:0003676">
    <property type="term" value="F:nucleic acid binding"/>
    <property type="evidence" value="ECO:0007669"/>
    <property type="project" value="InterPro"/>
</dbReference>
<keyword evidence="3" id="KW-0695">RNA-directed DNA polymerase</keyword>
<feature type="compositionally biased region" description="Basic residues" evidence="1">
    <location>
        <begin position="668"/>
        <end position="683"/>
    </location>
</feature>
<name>A0A5A7V3Z5_CUCMM</name>
<gene>
    <name evidence="3" type="ORF">E6C27_scaffold89G003580</name>
</gene>
<sequence>MVPPVLAELRKQLDELLNAWFIRPVKASYGASVLFQKKKDESLRLCIDYRTLNKLTTCNKYPLPIITDFLIAYMGQSIFRNWTCGRDTTKSELPRETSLRQPVFHEYLDKFVVVYLDGIMVYSTTMEEHRDHLQKVFQKLKENQLYVKREKFSFAQERINFLFHVIECGRIEMKEGKIAAICDWAVPKPVSELRSFLGQYLLGSSFVVKTNNSATCHFFTQPKLTSKQARWQKFSVEFDIEFEHKKGSRNQADDALSGKHEHAVICLLAHLRTSKTQQFWVEEDLLITKGNQLYVPRVGELRKKLLYECHDTLWAGHPGWQQTRESEGCRTSRPSAIPTRPWESVSMDFITYLLKVGDFEAILVIIDRLSKYVTFISTTKQCSAEMTAQLFFKHVIKLWGVPTSLVSDRDGRFIGSFWMELFTFLGTSLNISSSYHPQTDDQTERFNCMLKEYLRHFINIVSGRQPVLPHLVDHPYVGKNPQTLNFTKEWKQINDIARGYLEKASRQMKKWVDKKRRPLEFRAGDQILIKLRLEQIRFRGRKDQRLIKKYEGPVKVLKKVGNTSYKVALPISMKIYPVIHVSNLKPHHQDTEDLQQNVVTHPIINLSHKEDKDVEEMLVERPSPLIIACAIVGAPPNRVRAVLSRIPLEVELRAEGSWRMTRSDHGKIPPRRGSHRGGRRGRGVGHTQPEQQPTVQAANSTAAVTQANFTTMEKRYQDMLRDALAPFHVVR</sequence>
<dbReference type="InterPro" id="IPR012337">
    <property type="entry name" value="RNaseH-like_sf"/>
</dbReference>
<dbReference type="GO" id="GO:0015074">
    <property type="term" value="P:DNA integration"/>
    <property type="evidence" value="ECO:0007669"/>
    <property type="project" value="InterPro"/>
</dbReference>
<dbReference type="InterPro" id="IPR050951">
    <property type="entry name" value="Retrovirus_Pol_polyprotein"/>
</dbReference>
<dbReference type="AlphaFoldDB" id="A0A5A7V3Z5"/>
<feature type="domain" description="Integrase catalytic" evidence="2">
    <location>
        <begin position="337"/>
        <end position="455"/>
    </location>
</feature>
<dbReference type="Gene3D" id="3.30.70.270">
    <property type="match status" value="2"/>
</dbReference>
<dbReference type="Gene3D" id="3.10.10.10">
    <property type="entry name" value="HIV Type 1 Reverse Transcriptase, subunit A, domain 1"/>
    <property type="match status" value="1"/>
</dbReference>
<reference evidence="3 4" key="1">
    <citation type="submission" date="2019-08" db="EMBL/GenBank/DDBJ databases">
        <title>Draft genome sequences of two oriental melons (Cucumis melo L. var makuwa).</title>
        <authorList>
            <person name="Kwon S.-Y."/>
        </authorList>
    </citation>
    <scope>NUCLEOTIDE SEQUENCE [LARGE SCALE GENOMIC DNA]</scope>
    <source>
        <strain evidence="4">cv. SW 3</strain>
        <tissue evidence="3">Leaf</tissue>
    </source>
</reference>
<dbReference type="InterPro" id="IPR000477">
    <property type="entry name" value="RT_dom"/>
</dbReference>
<proteinExistence type="predicted"/>
<dbReference type="Proteomes" id="UP000321393">
    <property type="component" value="Unassembled WGS sequence"/>
</dbReference>
<dbReference type="Pfam" id="PF24626">
    <property type="entry name" value="SH3_Tf2-1"/>
    <property type="match status" value="1"/>
</dbReference>
<comment type="caution">
    <text evidence="3">The sequence shown here is derived from an EMBL/GenBank/DDBJ whole genome shotgun (WGS) entry which is preliminary data.</text>
</comment>
<dbReference type="InterPro" id="IPR056924">
    <property type="entry name" value="SH3_Tf2-1"/>
</dbReference>
<dbReference type="CDD" id="cd01647">
    <property type="entry name" value="RT_LTR"/>
    <property type="match status" value="1"/>
</dbReference>
<dbReference type="PANTHER" id="PTHR37984:SF5">
    <property type="entry name" value="PROTEIN NYNRIN-LIKE"/>
    <property type="match status" value="1"/>
</dbReference>
<evidence type="ECO:0000256" key="1">
    <source>
        <dbReference type="SAM" id="MobiDB-lite"/>
    </source>
</evidence>
<evidence type="ECO:0000313" key="4">
    <source>
        <dbReference type="Proteomes" id="UP000321393"/>
    </source>
</evidence>
<dbReference type="InterPro" id="IPR036397">
    <property type="entry name" value="RNaseH_sf"/>
</dbReference>
<evidence type="ECO:0000313" key="3">
    <source>
        <dbReference type="EMBL" id="KAA0062024.1"/>
    </source>
</evidence>
<dbReference type="PROSITE" id="PS50994">
    <property type="entry name" value="INTEGRASE"/>
    <property type="match status" value="1"/>
</dbReference>
<dbReference type="PANTHER" id="PTHR37984">
    <property type="entry name" value="PROTEIN CBG26694"/>
    <property type="match status" value="1"/>
</dbReference>
<dbReference type="SUPFAM" id="SSF56672">
    <property type="entry name" value="DNA/RNA polymerases"/>
    <property type="match status" value="1"/>
</dbReference>
<feature type="region of interest" description="Disordered" evidence="1">
    <location>
        <begin position="661"/>
        <end position="701"/>
    </location>
</feature>
<organism evidence="3 4">
    <name type="scientific">Cucumis melo var. makuwa</name>
    <name type="common">Oriental melon</name>
    <dbReference type="NCBI Taxonomy" id="1194695"/>
    <lineage>
        <taxon>Eukaryota</taxon>
        <taxon>Viridiplantae</taxon>
        <taxon>Streptophyta</taxon>
        <taxon>Embryophyta</taxon>
        <taxon>Tracheophyta</taxon>
        <taxon>Spermatophyta</taxon>
        <taxon>Magnoliopsida</taxon>
        <taxon>eudicotyledons</taxon>
        <taxon>Gunneridae</taxon>
        <taxon>Pentapetalae</taxon>
        <taxon>rosids</taxon>
        <taxon>fabids</taxon>
        <taxon>Cucurbitales</taxon>
        <taxon>Cucurbitaceae</taxon>
        <taxon>Benincaseae</taxon>
        <taxon>Cucumis</taxon>
    </lineage>
</organism>
<feature type="compositionally biased region" description="Polar residues" evidence="1">
    <location>
        <begin position="688"/>
        <end position="701"/>
    </location>
</feature>
<keyword evidence="3" id="KW-0548">Nucleotidyltransferase</keyword>
<dbReference type="InterPro" id="IPR001584">
    <property type="entry name" value="Integrase_cat-core"/>
</dbReference>
<dbReference type="InterPro" id="IPR043128">
    <property type="entry name" value="Rev_trsase/Diguanyl_cyclase"/>
</dbReference>
<dbReference type="OrthoDB" id="1718394at2759"/>
<keyword evidence="3" id="KW-0808">Transferase</keyword>
<dbReference type="Gene3D" id="3.30.420.10">
    <property type="entry name" value="Ribonuclease H-like superfamily/Ribonuclease H"/>
    <property type="match status" value="1"/>
</dbReference>
<dbReference type="GO" id="GO:0003964">
    <property type="term" value="F:RNA-directed DNA polymerase activity"/>
    <property type="evidence" value="ECO:0007669"/>
    <property type="project" value="UniProtKB-KW"/>
</dbReference>
<dbReference type="InterPro" id="IPR043502">
    <property type="entry name" value="DNA/RNA_pol_sf"/>
</dbReference>
<evidence type="ECO:0000259" key="2">
    <source>
        <dbReference type="PROSITE" id="PS50994"/>
    </source>
</evidence>
<protein>
    <submittedName>
        <fullName evidence="3">Reverse transcriptase</fullName>
    </submittedName>
</protein>
<dbReference type="SUPFAM" id="SSF53098">
    <property type="entry name" value="Ribonuclease H-like"/>
    <property type="match status" value="1"/>
</dbReference>
<dbReference type="EMBL" id="SSTE01004728">
    <property type="protein sequence ID" value="KAA0062024.1"/>
    <property type="molecule type" value="Genomic_DNA"/>
</dbReference>